<evidence type="ECO:0000313" key="3">
    <source>
        <dbReference type="EMBL" id="KAL3097322.1"/>
    </source>
</evidence>
<evidence type="ECO:0000256" key="2">
    <source>
        <dbReference type="SAM" id="Phobius"/>
    </source>
</evidence>
<keyword evidence="2" id="KW-0472">Membrane</keyword>
<dbReference type="AlphaFoldDB" id="A0ABD2K366"/>
<evidence type="ECO:0000256" key="1">
    <source>
        <dbReference type="SAM" id="MobiDB-lite"/>
    </source>
</evidence>
<dbReference type="Proteomes" id="UP001620626">
    <property type="component" value="Unassembled WGS sequence"/>
</dbReference>
<comment type="caution">
    <text evidence="3">The sequence shown here is derived from an EMBL/GenBank/DDBJ whole genome shotgun (WGS) entry which is preliminary data.</text>
</comment>
<accession>A0ABD2K366</accession>
<dbReference type="EMBL" id="JBICBT010000842">
    <property type="protein sequence ID" value="KAL3097322.1"/>
    <property type="molecule type" value="Genomic_DNA"/>
</dbReference>
<keyword evidence="2" id="KW-1133">Transmembrane helix</keyword>
<reference evidence="3 4" key="1">
    <citation type="submission" date="2024-10" db="EMBL/GenBank/DDBJ databases">
        <authorList>
            <person name="Kim D."/>
        </authorList>
    </citation>
    <scope>NUCLEOTIDE SEQUENCE [LARGE SCALE GENOMIC DNA]</scope>
    <source>
        <strain evidence="3">BH-2024</strain>
    </source>
</reference>
<proteinExistence type="predicted"/>
<sequence>MRFEPVECGTLNCSAMCFAPEGWEEPKICASVAPVCGVPKTPQIDWTLLTDAVSALMLLINIFFSVWLLCRVKRLPKEAPPKDPAYCDQCHRLLLPRVLPHRLHPAAAQAEKRKRRERIKLALEVIESATFSRAAADAEKKKKMDEDVHKRGPE</sequence>
<protein>
    <submittedName>
        <fullName evidence="3">Uncharacterized protein</fullName>
    </submittedName>
</protein>
<feature type="region of interest" description="Disordered" evidence="1">
    <location>
        <begin position="133"/>
        <end position="154"/>
    </location>
</feature>
<evidence type="ECO:0000313" key="4">
    <source>
        <dbReference type="Proteomes" id="UP001620626"/>
    </source>
</evidence>
<keyword evidence="2" id="KW-0812">Transmembrane</keyword>
<organism evidence="3 4">
    <name type="scientific">Heterodera trifolii</name>
    <dbReference type="NCBI Taxonomy" id="157864"/>
    <lineage>
        <taxon>Eukaryota</taxon>
        <taxon>Metazoa</taxon>
        <taxon>Ecdysozoa</taxon>
        <taxon>Nematoda</taxon>
        <taxon>Chromadorea</taxon>
        <taxon>Rhabditida</taxon>
        <taxon>Tylenchina</taxon>
        <taxon>Tylenchomorpha</taxon>
        <taxon>Tylenchoidea</taxon>
        <taxon>Heteroderidae</taxon>
        <taxon>Heteroderinae</taxon>
        <taxon>Heterodera</taxon>
    </lineage>
</organism>
<name>A0ABD2K366_9BILA</name>
<gene>
    <name evidence="3" type="ORF">niasHT_021426</name>
</gene>
<feature type="compositionally biased region" description="Basic and acidic residues" evidence="1">
    <location>
        <begin position="136"/>
        <end position="154"/>
    </location>
</feature>
<keyword evidence="4" id="KW-1185">Reference proteome</keyword>
<feature type="transmembrane region" description="Helical" evidence="2">
    <location>
        <begin position="52"/>
        <end position="70"/>
    </location>
</feature>